<evidence type="ECO:0000256" key="10">
    <source>
        <dbReference type="ARBA" id="ARBA00022726"/>
    </source>
</evidence>
<organism evidence="17 18">
    <name type="scientific">Deinococcus radiophilus</name>
    <dbReference type="NCBI Taxonomy" id="32062"/>
    <lineage>
        <taxon>Bacteria</taxon>
        <taxon>Thermotogati</taxon>
        <taxon>Deinococcota</taxon>
        <taxon>Deinococci</taxon>
        <taxon>Deinococcales</taxon>
        <taxon>Deinococcaceae</taxon>
        <taxon>Deinococcus</taxon>
    </lineage>
</organism>
<dbReference type="NCBIfam" id="TIGR01203">
    <property type="entry name" value="HGPRTase"/>
    <property type="match status" value="1"/>
</dbReference>
<sequence length="182" mass="20279">MTHQPGHGPVQISQDDIQARIQELARKIEADYEGKTPHLICVLNGAFPFFADLCRAIERPITVDFLQASSYGNAQESSGEVKLVKDLQFPIQGRDVIIVEDIVDTGLTLKYLMGYLDGRHPASLRIASLLSKPSRRKAELTIDYLGFTIPNAYVYGFGLDRAQLDRNLPFITSEEPAGDEEE</sequence>
<dbReference type="Pfam" id="PF00156">
    <property type="entry name" value="Pribosyltran"/>
    <property type="match status" value="1"/>
</dbReference>
<evidence type="ECO:0000256" key="12">
    <source>
        <dbReference type="ARBA" id="ARBA00022842"/>
    </source>
</evidence>
<dbReference type="InterPro" id="IPR029057">
    <property type="entry name" value="PRTase-like"/>
</dbReference>
<evidence type="ECO:0000259" key="16">
    <source>
        <dbReference type="Pfam" id="PF00156"/>
    </source>
</evidence>
<proteinExistence type="inferred from homology"/>
<dbReference type="PANTHER" id="PTHR43340:SF1">
    <property type="entry name" value="HYPOXANTHINE PHOSPHORIBOSYLTRANSFERASE"/>
    <property type="match status" value="1"/>
</dbReference>
<comment type="pathway">
    <text evidence="3 15">Purine metabolism; IMP biosynthesis via salvage pathway; IMP from hypoxanthine: step 1/1.</text>
</comment>
<keyword evidence="12 15" id="KW-0460">Magnesium</keyword>
<evidence type="ECO:0000256" key="1">
    <source>
        <dbReference type="ARBA" id="ARBA00001946"/>
    </source>
</evidence>
<evidence type="ECO:0000256" key="6">
    <source>
        <dbReference type="ARBA" id="ARBA00022490"/>
    </source>
</evidence>
<dbReference type="UniPathway" id="UPA00591">
    <property type="reaction ID" value="UER00648"/>
</dbReference>
<evidence type="ECO:0000256" key="4">
    <source>
        <dbReference type="ARBA" id="ARBA00008391"/>
    </source>
</evidence>
<dbReference type="AlphaFoldDB" id="A0A431W5J4"/>
<keyword evidence="11 15" id="KW-0547">Nucleotide-binding</keyword>
<dbReference type="GO" id="GO:0006166">
    <property type="term" value="P:purine ribonucleoside salvage"/>
    <property type="evidence" value="ECO:0007669"/>
    <property type="project" value="UniProtKB-KW"/>
</dbReference>
<evidence type="ECO:0000256" key="2">
    <source>
        <dbReference type="ARBA" id="ARBA00004496"/>
    </source>
</evidence>
<feature type="domain" description="Phosphoribosyltransferase" evidence="16">
    <location>
        <begin position="14"/>
        <end position="160"/>
    </location>
</feature>
<comment type="caution">
    <text evidence="17">The sequence shown here is derived from an EMBL/GenBank/DDBJ whole genome shotgun (WGS) entry which is preliminary data.</text>
</comment>
<evidence type="ECO:0000256" key="11">
    <source>
        <dbReference type="ARBA" id="ARBA00022741"/>
    </source>
</evidence>
<gene>
    <name evidence="17" type="primary">hpt</name>
    <name evidence="17" type="ORF">EJ104_00395</name>
</gene>
<dbReference type="GO" id="GO:0032264">
    <property type="term" value="P:IMP salvage"/>
    <property type="evidence" value="ECO:0007669"/>
    <property type="project" value="UniProtKB-UniPathway"/>
</dbReference>
<keyword evidence="10 15" id="KW-0660">Purine salvage</keyword>
<dbReference type="InterPro" id="IPR050408">
    <property type="entry name" value="HGPRT"/>
</dbReference>
<dbReference type="Gene3D" id="3.40.50.2020">
    <property type="match status" value="1"/>
</dbReference>
<dbReference type="EC" id="2.4.2.8" evidence="5 15"/>
<keyword evidence="9 15" id="KW-0479">Metal-binding</keyword>
<dbReference type="GO" id="GO:0052657">
    <property type="term" value="F:guanine phosphoribosyltransferase activity"/>
    <property type="evidence" value="ECO:0007669"/>
    <property type="project" value="UniProtKB-ARBA"/>
</dbReference>
<dbReference type="GO" id="GO:0004422">
    <property type="term" value="F:hypoxanthine phosphoribosyltransferase activity"/>
    <property type="evidence" value="ECO:0007669"/>
    <property type="project" value="InterPro"/>
</dbReference>
<dbReference type="InterPro" id="IPR000836">
    <property type="entry name" value="PRTase_dom"/>
</dbReference>
<protein>
    <recommendedName>
        <fullName evidence="5 15">Hypoxanthine phosphoribosyltransferase</fullName>
        <ecNumber evidence="5 15">2.4.2.8</ecNumber>
    </recommendedName>
</protein>
<dbReference type="GO" id="GO:0046100">
    <property type="term" value="P:hypoxanthine metabolic process"/>
    <property type="evidence" value="ECO:0007669"/>
    <property type="project" value="TreeGrafter"/>
</dbReference>
<reference evidence="17 18" key="1">
    <citation type="submission" date="2018-12" db="EMBL/GenBank/DDBJ databases">
        <title>Deinococcus radiophilus ATCC 27603 genome sequencing and assembly.</title>
        <authorList>
            <person name="Maclea K.S."/>
            <person name="Maynard C.R."/>
        </authorList>
    </citation>
    <scope>NUCLEOTIDE SEQUENCE [LARGE SCALE GENOMIC DNA]</scope>
    <source>
        <strain evidence="17 18">ATCC 27603</strain>
    </source>
</reference>
<comment type="catalytic activity">
    <reaction evidence="14">
        <text>IMP + diphosphate = hypoxanthine + 5-phospho-alpha-D-ribose 1-diphosphate</text>
        <dbReference type="Rhea" id="RHEA:17973"/>
        <dbReference type="ChEBI" id="CHEBI:17368"/>
        <dbReference type="ChEBI" id="CHEBI:33019"/>
        <dbReference type="ChEBI" id="CHEBI:58017"/>
        <dbReference type="ChEBI" id="CHEBI:58053"/>
        <dbReference type="EC" id="2.4.2.8"/>
    </reaction>
    <physiologicalReaction direction="right-to-left" evidence="14">
        <dbReference type="Rhea" id="RHEA:17975"/>
    </physiologicalReaction>
</comment>
<dbReference type="RefSeq" id="WP_126350780.1">
    <property type="nucleotide sequence ID" value="NZ_CP086380.1"/>
</dbReference>
<dbReference type="FunFam" id="3.40.50.2020:FF:000006">
    <property type="entry name" value="Hypoxanthine phosphoribosyltransferase"/>
    <property type="match status" value="1"/>
</dbReference>
<dbReference type="OrthoDB" id="9802824at2"/>
<evidence type="ECO:0000256" key="7">
    <source>
        <dbReference type="ARBA" id="ARBA00022676"/>
    </source>
</evidence>
<accession>A0A431W5J4</accession>
<evidence type="ECO:0000313" key="17">
    <source>
        <dbReference type="EMBL" id="RTR30752.1"/>
    </source>
</evidence>
<keyword evidence="8 15" id="KW-0808">Transferase</keyword>
<comment type="catalytic activity">
    <reaction evidence="13">
        <text>GMP + diphosphate = guanine + 5-phospho-alpha-D-ribose 1-diphosphate</text>
        <dbReference type="Rhea" id="RHEA:25424"/>
        <dbReference type="ChEBI" id="CHEBI:16235"/>
        <dbReference type="ChEBI" id="CHEBI:33019"/>
        <dbReference type="ChEBI" id="CHEBI:58017"/>
        <dbReference type="ChEBI" id="CHEBI:58115"/>
        <dbReference type="EC" id="2.4.2.8"/>
    </reaction>
    <physiologicalReaction direction="right-to-left" evidence="13">
        <dbReference type="Rhea" id="RHEA:25426"/>
    </physiologicalReaction>
</comment>
<dbReference type="GO" id="GO:0006178">
    <property type="term" value="P:guanine salvage"/>
    <property type="evidence" value="ECO:0007669"/>
    <property type="project" value="TreeGrafter"/>
</dbReference>
<dbReference type="Proteomes" id="UP000277766">
    <property type="component" value="Unassembled WGS sequence"/>
</dbReference>
<comment type="similarity">
    <text evidence="4 15">Belongs to the purine/pyrimidine phosphoribosyltransferase family.</text>
</comment>
<evidence type="ECO:0000256" key="9">
    <source>
        <dbReference type="ARBA" id="ARBA00022723"/>
    </source>
</evidence>
<dbReference type="GO" id="GO:0000287">
    <property type="term" value="F:magnesium ion binding"/>
    <property type="evidence" value="ECO:0007669"/>
    <property type="project" value="TreeGrafter"/>
</dbReference>
<comment type="cofactor">
    <cofactor evidence="1 15">
        <name>Mg(2+)</name>
        <dbReference type="ChEBI" id="CHEBI:18420"/>
    </cofactor>
</comment>
<comment type="subcellular location">
    <subcellularLocation>
        <location evidence="2 15">Cytoplasm</location>
    </subcellularLocation>
</comment>
<dbReference type="EMBL" id="RXPE01000001">
    <property type="protein sequence ID" value="RTR30752.1"/>
    <property type="molecule type" value="Genomic_DNA"/>
</dbReference>
<name>A0A431W5J4_9DEIO</name>
<evidence type="ECO:0000256" key="3">
    <source>
        <dbReference type="ARBA" id="ARBA00004669"/>
    </source>
</evidence>
<keyword evidence="18" id="KW-1185">Reference proteome</keyword>
<dbReference type="GO" id="GO:0005829">
    <property type="term" value="C:cytosol"/>
    <property type="evidence" value="ECO:0007669"/>
    <property type="project" value="TreeGrafter"/>
</dbReference>
<evidence type="ECO:0000256" key="15">
    <source>
        <dbReference type="RuleBase" id="RU364099"/>
    </source>
</evidence>
<dbReference type="GO" id="GO:0000166">
    <property type="term" value="F:nucleotide binding"/>
    <property type="evidence" value="ECO:0007669"/>
    <property type="project" value="UniProtKB-KW"/>
</dbReference>
<evidence type="ECO:0000256" key="5">
    <source>
        <dbReference type="ARBA" id="ARBA00011895"/>
    </source>
</evidence>
<dbReference type="InterPro" id="IPR005904">
    <property type="entry name" value="Hxn_phspho_trans"/>
</dbReference>
<dbReference type="CDD" id="cd06223">
    <property type="entry name" value="PRTases_typeI"/>
    <property type="match status" value="1"/>
</dbReference>
<evidence type="ECO:0000256" key="13">
    <source>
        <dbReference type="ARBA" id="ARBA00048811"/>
    </source>
</evidence>
<dbReference type="PANTHER" id="PTHR43340">
    <property type="entry name" value="HYPOXANTHINE-GUANINE PHOSPHORIBOSYLTRANSFERASE"/>
    <property type="match status" value="1"/>
</dbReference>
<evidence type="ECO:0000256" key="8">
    <source>
        <dbReference type="ARBA" id="ARBA00022679"/>
    </source>
</evidence>
<dbReference type="SUPFAM" id="SSF53271">
    <property type="entry name" value="PRTase-like"/>
    <property type="match status" value="1"/>
</dbReference>
<dbReference type="GO" id="GO:0032263">
    <property type="term" value="P:GMP salvage"/>
    <property type="evidence" value="ECO:0007669"/>
    <property type="project" value="TreeGrafter"/>
</dbReference>
<evidence type="ECO:0000256" key="14">
    <source>
        <dbReference type="ARBA" id="ARBA00049402"/>
    </source>
</evidence>
<keyword evidence="6 15" id="KW-0963">Cytoplasm</keyword>
<keyword evidence="7 15" id="KW-0328">Glycosyltransferase</keyword>
<evidence type="ECO:0000313" key="18">
    <source>
        <dbReference type="Proteomes" id="UP000277766"/>
    </source>
</evidence>